<keyword evidence="1" id="KW-0732">Signal</keyword>
<proteinExistence type="predicted"/>
<name>A0AAW4KWG5_9BACT</name>
<dbReference type="EMBL" id="JAHCVJ010000001">
    <property type="protein sequence ID" value="MBT0662911.1"/>
    <property type="molecule type" value="Genomic_DNA"/>
</dbReference>
<keyword evidence="3" id="KW-1185">Reference proteome</keyword>
<sequence>MLARFSFLSLTLLLLSGCAFEIDTAMDMDFAPEESTAIKWLEKNAGTTSGDAELLAAQVLKNGGKPQKSGNLSAWLMSEDLPFSVVAVDEQVSTADNGTTKRTLYRFQEDALIAYSYPEYHERVETGEDKNKREQYAREVAMQAKMGTAPSRPAMYEGKYAYSPKYDGFCRVAITEYNTKRQVLATYSIDVCPKGEQ</sequence>
<evidence type="ECO:0000313" key="2">
    <source>
        <dbReference type="EMBL" id="MBT0662911.1"/>
    </source>
</evidence>
<accession>A0AAW4KWG5</accession>
<protein>
    <recommendedName>
        <fullName evidence="4">Lipoprotein</fullName>
    </recommendedName>
</protein>
<evidence type="ECO:0000256" key="1">
    <source>
        <dbReference type="SAM" id="SignalP"/>
    </source>
</evidence>
<dbReference type="RefSeq" id="WP_214169700.1">
    <property type="nucleotide sequence ID" value="NZ_JAHCVJ010000001.1"/>
</dbReference>
<reference evidence="2 3" key="1">
    <citation type="submission" date="2021-05" db="EMBL/GenBank/DDBJ databases">
        <title>The draft genome of Geobacter pelophilus DSM 12255.</title>
        <authorList>
            <person name="Xu Z."/>
            <person name="Masuda Y."/>
            <person name="Itoh H."/>
            <person name="Senoo K."/>
        </authorList>
    </citation>
    <scope>NUCLEOTIDE SEQUENCE [LARGE SCALE GENOMIC DNA]</scope>
    <source>
        <strain evidence="2 3">DSM 12255</strain>
    </source>
</reference>
<evidence type="ECO:0008006" key="4">
    <source>
        <dbReference type="Google" id="ProtNLM"/>
    </source>
</evidence>
<feature type="signal peptide" evidence="1">
    <location>
        <begin position="1"/>
        <end position="21"/>
    </location>
</feature>
<evidence type="ECO:0000313" key="3">
    <source>
        <dbReference type="Proteomes" id="UP000811899"/>
    </source>
</evidence>
<gene>
    <name evidence="2" type="ORF">KI809_01255</name>
</gene>
<dbReference type="PROSITE" id="PS51257">
    <property type="entry name" value="PROKAR_LIPOPROTEIN"/>
    <property type="match status" value="1"/>
</dbReference>
<comment type="caution">
    <text evidence="2">The sequence shown here is derived from an EMBL/GenBank/DDBJ whole genome shotgun (WGS) entry which is preliminary data.</text>
</comment>
<feature type="chain" id="PRO_5043834453" description="Lipoprotein" evidence="1">
    <location>
        <begin position="22"/>
        <end position="197"/>
    </location>
</feature>
<dbReference type="AlphaFoldDB" id="A0AAW4KWG5"/>
<dbReference type="Proteomes" id="UP000811899">
    <property type="component" value="Unassembled WGS sequence"/>
</dbReference>
<organism evidence="2 3">
    <name type="scientific">Geoanaerobacter pelophilus</name>
    <dbReference type="NCBI Taxonomy" id="60036"/>
    <lineage>
        <taxon>Bacteria</taxon>
        <taxon>Pseudomonadati</taxon>
        <taxon>Thermodesulfobacteriota</taxon>
        <taxon>Desulfuromonadia</taxon>
        <taxon>Geobacterales</taxon>
        <taxon>Geobacteraceae</taxon>
        <taxon>Geoanaerobacter</taxon>
    </lineage>
</organism>